<reference evidence="1 2" key="1">
    <citation type="submission" date="2019-01" db="EMBL/GenBank/DDBJ databases">
        <title>Sequencing of cultivated peanut Arachis hypogaea provides insights into genome evolution and oil improvement.</title>
        <authorList>
            <person name="Chen X."/>
        </authorList>
    </citation>
    <scope>NUCLEOTIDE SEQUENCE [LARGE SCALE GENOMIC DNA]</scope>
    <source>
        <strain evidence="2">cv. Fuhuasheng</strain>
        <tissue evidence="1">Leaves</tissue>
    </source>
</reference>
<organism evidence="1 2">
    <name type="scientific">Arachis hypogaea</name>
    <name type="common">Peanut</name>
    <dbReference type="NCBI Taxonomy" id="3818"/>
    <lineage>
        <taxon>Eukaryota</taxon>
        <taxon>Viridiplantae</taxon>
        <taxon>Streptophyta</taxon>
        <taxon>Embryophyta</taxon>
        <taxon>Tracheophyta</taxon>
        <taxon>Spermatophyta</taxon>
        <taxon>Magnoliopsida</taxon>
        <taxon>eudicotyledons</taxon>
        <taxon>Gunneridae</taxon>
        <taxon>Pentapetalae</taxon>
        <taxon>rosids</taxon>
        <taxon>fabids</taxon>
        <taxon>Fabales</taxon>
        <taxon>Fabaceae</taxon>
        <taxon>Papilionoideae</taxon>
        <taxon>50 kb inversion clade</taxon>
        <taxon>dalbergioids sensu lato</taxon>
        <taxon>Dalbergieae</taxon>
        <taxon>Pterocarpus clade</taxon>
        <taxon>Arachis</taxon>
    </lineage>
</organism>
<dbReference type="AlphaFoldDB" id="A0A444Y5R6"/>
<evidence type="ECO:0000313" key="1">
    <source>
        <dbReference type="EMBL" id="RYQ97274.1"/>
    </source>
</evidence>
<dbReference type="EMBL" id="SDMP01000018">
    <property type="protein sequence ID" value="RYQ97274.1"/>
    <property type="molecule type" value="Genomic_DNA"/>
</dbReference>
<name>A0A444Y5R6_ARAHY</name>
<accession>A0A444Y5R6</accession>
<keyword evidence="2" id="KW-1185">Reference proteome</keyword>
<proteinExistence type="predicted"/>
<sequence>MGNSNLYPILPTSLVSIPPRLFNIKLFNSDNYKRDIRMSCLHWGTKGAVTPVKDQGFCGKMSELEVVVTYMVEIWDVPVVTWKVHLNSYLKMEELQVKKTTLTI</sequence>
<protein>
    <submittedName>
        <fullName evidence="1">Uncharacterized protein</fullName>
    </submittedName>
</protein>
<comment type="caution">
    <text evidence="1">The sequence shown here is derived from an EMBL/GenBank/DDBJ whole genome shotgun (WGS) entry which is preliminary data.</text>
</comment>
<dbReference type="Proteomes" id="UP000289738">
    <property type="component" value="Chromosome B08"/>
</dbReference>
<evidence type="ECO:0000313" key="2">
    <source>
        <dbReference type="Proteomes" id="UP000289738"/>
    </source>
</evidence>
<gene>
    <name evidence="1" type="ORF">Ahy_B08g093303</name>
</gene>